<dbReference type="Proteomes" id="UP000275078">
    <property type="component" value="Unassembled WGS sequence"/>
</dbReference>
<evidence type="ECO:0000256" key="1">
    <source>
        <dbReference type="SAM" id="SignalP"/>
    </source>
</evidence>
<dbReference type="STRING" id="1160509.A0A3N4IEE7"/>
<accession>A0A3N4IEE7</accession>
<gene>
    <name evidence="2" type="ORF">BJ508DRAFT_325520</name>
</gene>
<feature type="chain" id="PRO_5018236353" description="Apple domain-containing protein" evidence="1">
    <location>
        <begin position="21"/>
        <end position="423"/>
    </location>
</feature>
<dbReference type="AlphaFoldDB" id="A0A3N4IEE7"/>
<name>A0A3N4IEE7_ASCIM</name>
<keyword evidence="1" id="KW-0732">Signal</keyword>
<organism evidence="2 3">
    <name type="scientific">Ascobolus immersus RN42</name>
    <dbReference type="NCBI Taxonomy" id="1160509"/>
    <lineage>
        <taxon>Eukaryota</taxon>
        <taxon>Fungi</taxon>
        <taxon>Dikarya</taxon>
        <taxon>Ascomycota</taxon>
        <taxon>Pezizomycotina</taxon>
        <taxon>Pezizomycetes</taxon>
        <taxon>Pezizales</taxon>
        <taxon>Ascobolaceae</taxon>
        <taxon>Ascobolus</taxon>
    </lineage>
</organism>
<evidence type="ECO:0000313" key="2">
    <source>
        <dbReference type="EMBL" id="RPA82520.1"/>
    </source>
</evidence>
<proteinExistence type="predicted"/>
<protein>
    <recommendedName>
        <fullName evidence="4">Apple domain-containing protein</fullName>
    </recommendedName>
</protein>
<evidence type="ECO:0008006" key="4">
    <source>
        <dbReference type="Google" id="ProtNLM"/>
    </source>
</evidence>
<evidence type="ECO:0000313" key="3">
    <source>
        <dbReference type="Proteomes" id="UP000275078"/>
    </source>
</evidence>
<feature type="signal peptide" evidence="1">
    <location>
        <begin position="1"/>
        <end position="20"/>
    </location>
</feature>
<keyword evidence="3" id="KW-1185">Reference proteome</keyword>
<dbReference type="EMBL" id="ML119671">
    <property type="protein sequence ID" value="RPA82520.1"/>
    <property type="molecule type" value="Genomic_DNA"/>
</dbReference>
<sequence>MKVFSELALFAAFATLPVFASPTTTQKCDTSGTKAVQESIKKLGKPGVAACQLLVHGKIDGYASFSTIWTTKSITKPGAIRFVEVPATKTKLITTSPITTQYNVATEYKTITENPEQETTITTTLTNIVESTKTLSFSTDTTISTLETRYETVPTTTTITVEPTVTVVSEPVTMAIPEKRHIGSNWKNGVPSTLLRFAYDELVLACTCLSIPKPVPELKTRTSTAFSVVFSTPTVYFTKTRATTTSVITKWSTKTLPSTTMISTTTVIPIVKTKTDSTSIDQTVVVDTTSTTSTATIRITGYTTSTVTSTSTATVTEAPLPTLSCGDYRVSSQYVFGSEITQSNNLAIRTINDCCAHCLVTAGCAGGRFASNTCMLAMVVPRVANPPDPVSEKCPAGTRLFSPYGATGAQATWFRGYCGNSAA</sequence>
<reference evidence="2 3" key="1">
    <citation type="journal article" date="2018" name="Nat. Ecol. Evol.">
        <title>Pezizomycetes genomes reveal the molecular basis of ectomycorrhizal truffle lifestyle.</title>
        <authorList>
            <person name="Murat C."/>
            <person name="Payen T."/>
            <person name="Noel B."/>
            <person name="Kuo A."/>
            <person name="Morin E."/>
            <person name="Chen J."/>
            <person name="Kohler A."/>
            <person name="Krizsan K."/>
            <person name="Balestrini R."/>
            <person name="Da Silva C."/>
            <person name="Montanini B."/>
            <person name="Hainaut M."/>
            <person name="Levati E."/>
            <person name="Barry K.W."/>
            <person name="Belfiori B."/>
            <person name="Cichocki N."/>
            <person name="Clum A."/>
            <person name="Dockter R.B."/>
            <person name="Fauchery L."/>
            <person name="Guy J."/>
            <person name="Iotti M."/>
            <person name="Le Tacon F."/>
            <person name="Lindquist E.A."/>
            <person name="Lipzen A."/>
            <person name="Malagnac F."/>
            <person name="Mello A."/>
            <person name="Molinier V."/>
            <person name="Miyauchi S."/>
            <person name="Poulain J."/>
            <person name="Riccioni C."/>
            <person name="Rubini A."/>
            <person name="Sitrit Y."/>
            <person name="Splivallo R."/>
            <person name="Traeger S."/>
            <person name="Wang M."/>
            <person name="Zifcakova L."/>
            <person name="Wipf D."/>
            <person name="Zambonelli A."/>
            <person name="Paolocci F."/>
            <person name="Nowrousian M."/>
            <person name="Ottonello S."/>
            <person name="Baldrian P."/>
            <person name="Spatafora J.W."/>
            <person name="Henrissat B."/>
            <person name="Nagy L.G."/>
            <person name="Aury J.M."/>
            <person name="Wincker P."/>
            <person name="Grigoriev I.V."/>
            <person name="Bonfante P."/>
            <person name="Martin F.M."/>
        </authorList>
    </citation>
    <scope>NUCLEOTIDE SEQUENCE [LARGE SCALE GENOMIC DNA]</scope>
    <source>
        <strain evidence="2 3">RN42</strain>
    </source>
</reference>